<dbReference type="Pfam" id="PF00501">
    <property type="entry name" value="AMP-binding"/>
    <property type="match status" value="1"/>
</dbReference>
<dbReference type="Gene3D" id="3.40.50.12780">
    <property type="entry name" value="N-terminal domain of ligase-like"/>
    <property type="match status" value="1"/>
</dbReference>
<sequence length="435" mass="47447">MDSITLNETSPLTQAAIWNNNVSEFIEFARTHSDFYKKLYSSLPSGPLTLSQLPILEPTTFWASNPTTGDGLPTTPHVDGVVLASGGSTAAPKITLVSKSELQAVSNYISSCLVAAGVWPGDRIANFFVAGDLYSSFLLTSMGITGCPIPLVLLPLGFGLTPQKMISYLQSQQATVAMGITTTLAKIAAALLKEGKVLPHIHLLLFSGEHLYEDQRGLIQRAFPNAAIRSLAYGSMDCGLVGRPAEEFDDPKVHKVNHPTVIIEIVDAEGNAITEPGKPGTIVSTNLCRRLVPIIRYPVGDIGEWVDHAKNLFRVLGRDQKEVRVGVVSIEAHQLRSMIEQTLSDADRASFHGAQIRLERKELRDQMIFRVACAPADPEKVNLELAEALNRLKPWFKDHVAAGFLHPLVVEWVDMDGLETAVTTGKTLLIVDKRL</sequence>
<evidence type="ECO:0000313" key="3">
    <source>
        <dbReference type="Proteomes" id="UP001194746"/>
    </source>
</evidence>
<dbReference type="PANTHER" id="PTHR43845">
    <property type="entry name" value="BLR5969 PROTEIN"/>
    <property type="match status" value="1"/>
</dbReference>
<reference evidence="2" key="2">
    <citation type="submission" date="2020-02" db="EMBL/GenBank/DDBJ databases">
        <authorList>
            <person name="Gilchrist C.L.M."/>
            <person name="Chooi Y.-H."/>
        </authorList>
    </citation>
    <scope>NUCLEOTIDE SEQUENCE</scope>
    <source>
        <strain evidence="2">MST-FP2251</strain>
    </source>
</reference>
<dbReference type="SUPFAM" id="SSF56801">
    <property type="entry name" value="Acetyl-CoA synthetase-like"/>
    <property type="match status" value="1"/>
</dbReference>
<evidence type="ECO:0000313" key="2">
    <source>
        <dbReference type="EMBL" id="KAF9889908.1"/>
    </source>
</evidence>
<comment type="caution">
    <text evidence="2">The sequence shown here is derived from an EMBL/GenBank/DDBJ whole genome shotgun (WGS) entry which is preliminary data.</text>
</comment>
<accession>A0AAD4CQE4</accession>
<dbReference type="AlphaFoldDB" id="A0AAD4CQE4"/>
<proteinExistence type="predicted"/>
<protein>
    <recommendedName>
        <fullName evidence="1">AMP-dependent synthetase/ligase domain-containing protein</fullName>
    </recommendedName>
</protein>
<evidence type="ECO:0000259" key="1">
    <source>
        <dbReference type="Pfam" id="PF00501"/>
    </source>
</evidence>
<dbReference type="PANTHER" id="PTHR43845:SF1">
    <property type="entry name" value="BLR5969 PROTEIN"/>
    <property type="match status" value="1"/>
</dbReference>
<name>A0AAD4CQE4_ASPNN</name>
<dbReference type="Proteomes" id="UP001194746">
    <property type="component" value="Unassembled WGS sequence"/>
</dbReference>
<dbReference type="EMBL" id="VCAU01000031">
    <property type="protein sequence ID" value="KAF9889908.1"/>
    <property type="molecule type" value="Genomic_DNA"/>
</dbReference>
<keyword evidence="3" id="KW-1185">Reference proteome</keyword>
<organism evidence="2 3">
    <name type="scientific">Aspergillus nanangensis</name>
    <dbReference type="NCBI Taxonomy" id="2582783"/>
    <lineage>
        <taxon>Eukaryota</taxon>
        <taxon>Fungi</taxon>
        <taxon>Dikarya</taxon>
        <taxon>Ascomycota</taxon>
        <taxon>Pezizomycotina</taxon>
        <taxon>Eurotiomycetes</taxon>
        <taxon>Eurotiomycetidae</taxon>
        <taxon>Eurotiales</taxon>
        <taxon>Aspergillaceae</taxon>
        <taxon>Aspergillus</taxon>
        <taxon>Aspergillus subgen. Circumdati</taxon>
    </lineage>
</organism>
<dbReference type="InterPro" id="IPR042099">
    <property type="entry name" value="ANL_N_sf"/>
</dbReference>
<dbReference type="InterPro" id="IPR000873">
    <property type="entry name" value="AMP-dep_synth/lig_dom"/>
</dbReference>
<gene>
    <name evidence="2" type="ORF">FE257_006780</name>
</gene>
<feature type="domain" description="AMP-dependent synthetase/ligase" evidence="1">
    <location>
        <begin position="85"/>
        <end position="283"/>
    </location>
</feature>
<reference evidence="2" key="1">
    <citation type="journal article" date="2019" name="Beilstein J. Org. Chem.">
        <title>Nanangenines: drimane sesquiterpenoids as the dominant metabolite cohort of a novel Australian fungus, Aspergillus nanangensis.</title>
        <authorList>
            <person name="Lacey H.J."/>
            <person name="Gilchrist C.L.M."/>
            <person name="Crombie A."/>
            <person name="Kalaitzis J.A."/>
            <person name="Vuong D."/>
            <person name="Rutledge P.J."/>
            <person name="Turner P."/>
            <person name="Pitt J.I."/>
            <person name="Lacey E."/>
            <person name="Chooi Y.H."/>
            <person name="Piggott A.M."/>
        </authorList>
    </citation>
    <scope>NUCLEOTIDE SEQUENCE</scope>
    <source>
        <strain evidence="2">MST-FP2251</strain>
    </source>
</reference>